<feature type="domain" description="Thioredoxin" evidence="2">
    <location>
        <begin position="36"/>
        <end position="180"/>
    </location>
</feature>
<keyword evidence="1" id="KW-1133">Transmembrane helix</keyword>
<dbReference type="InterPro" id="IPR050553">
    <property type="entry name" value="Thioredoxin_ResA/DsbE_sf"/>
</dbReference>
<reference evidence="3" key="1">
    <citation type="submission" date="2023-06" db="EMBL/GenBank/DDBJ databases">
        <title>Genomic of Agaribacillus aureum.</title>
        <authorList>
            <person name="Wang G."/>
        </authorList>
    </citation>
    <scope>NUCLEOTIDE SEQUENCE</scope>
    <source>
        <strain evidence="3">BMA12</strain>
    </source>
</reference>
<accession>A0ABT8L664</accession>
<name>A0ABT8L664_9BACT</name>
<evidence type="ECO:0000259" key="2">
    <source>
        <dbReference type="PROSITE" id="PS51352"/>
    </source>
</evidence>
<evidence type="ECO:0000313" key="4">
    <source>
        <dbReference type="Proteomes" id="UP001172083"/>
    </source>
</evidence>
<keyword evidence="1" id="KW-0812">Transmembrane</keyword>
<sequence length="396" mass="45526">MNISNQLTFQPTRFLVFVQIRVVLLLALFCWDMPFLFGQQIIADQEAPKINFARYLLAEKEGFTTSDKNILLDFWFTGCKPCIASVPRLNEIVNTYGEDQLVVISVNSYDSINRINAFLEQHHLNTHIALDLEKKIHHAFNISILPTAVLIDRKNRIRWKGTVDQVDDDFLQSFLEEDIIKNDPLAGRLIYTMDLRYAADRTVSSVSFETGEKFGFCWINKTAAYMIGGLVNFLENDTTKYFVTGEGPATAYDFSFSADSAQDQNQVFTNVLENLSLPLGYTIEGNRQRVWALKISNKTKLQKTISEDQSRPPAVNEESGLWVKATNIKISDLVQFLRHQMALWIEPDIHDTMGYDFNMPISKDLAVIQEFLKKNGLQLTRREQQVYTVHINFLRE</sequence>
<dbReference type="SUPFAM" id="SSF52833">
    <property type="entry name" value="Thioredoxin-like"/>
    <property type="match status" value="1"/>
</dbReference>
<dbReference type="Pfam" id="PF08534">
    <property type="entry name" value="Redoxin"/>
    <property type="match status" value="1"/>
</dbReference>
<keyword evidence="1" id="KW-0472">Membrane</keyword>
<gene>
    <name evidence="3" type="ORF">QQ020_07680</name>
</gene>
<dbReference type="PANTHER" id="PTHR42852:SF13">
    <property type="entry name" value="PROTEIN DIPZ"/>
    <property type="match status" value="1"/>
</dbReference>
<proteinExistence type="predicted"/>
<evidence type="ECO:0000256" key="1">
    <source>
        <dbReference type="SAM" id="Phobius"/>
    </source>
</evidence>
<comment type="caution">
    <text evidence="3">The sequence shown here is derived from an EMBL/GenBank/DDBJ whole genome shotgun (WGS) entry which is preliminary data.</text>
</comment>
<dbReference type="InterPro" id="IPR036249">
    <property type="entry name" value="Thioredoxin-like_sf"/>
</dbReference>
<dbReference type="Gene3D" id="3.40.30.10">
    <property type="entry name" value="Glutaredoxin"/>
    <property type="match status" value="1"/>
</dbReference>
<organism evidence="3 4">
    <name type="scientific">Agaribacillus aureus</name>
    <dbReference type="NCBI Taxonomy" id="3051825"/>
    <lineage>
        <taxon>Bacteria</taxon>
        <taxon>Pseudomonadati</taxon>
        <taxon>Bacteroidota</taxon>
        <taxon>Cytophagia</taxon>
        <taxon>Cytophagales</taxon>
        <taxon>Splendidivirgaceae</taxon>
        <taxon>Agaribacillus</taxon>
    </lineage>
</organism>
<feature type="transmembrane region" description="Helical" evidence="1">
    <location>
        <begin position="12"/>
        <end position="31"/>
    </location>
</feature>
<protein>
    <submittedName>
        <fullName evidence="3">TlpA disulfide reductase family protein</fullName>
    </submittedName>
</protein>
<dbReference type="RefSeq" id="WP_346757253.1">
    <property type="nucleotide sequence ID" value="NZ_JAUJEB010000001.1"/>
</dbReference>
<dbReference type="PROSITE" id="PS51352">
    <property type="entry name" value="THIOREDOXIN_2"/>
    <property type="match status" value="1"/>
</dbReference>
<dbReference type="InterPro" id="IPR013740">
    <property type="entry name" value="Redoxin"/>
</dbReference>
<dbReference type="Proteomes" id="UP001172083">
    <property type="component" value="Unassembled WGS sequence"/>
</dbReference>
<dbReference type="PANTHER" id="PTHR42852">
    <property type="entry name" value="THIOL:DISULFIDE INTERCHANGE PROTEIN DSBE"/>
    <property type="match status" value="1"/>
</dbReference>
<dbReference type="InterPro" id="IPR013766">
    <property type="entry name" value="Thioredoxin_domain"/>
</dbReference>
<dbReference type="CDD" id="cd02966">
    <property type="entry name" value="TlpA_like_family"/>
    <property type="match status" value="1"/>
</dbReference>
<dbReference type="EMBL" id="JAUJEB010000001">
    <property type="protein sequence ID" value="MDN5211926.1"/>
    <property type="molecule type" value="Genomic_DNA"/>
</dbReference>
<evidence type="ECO:0000313" key="3">
    <source>
        <dbReference type="EMBL" id="MDN5211926.1"/>
    </source>
</evidence>
<keyword evidence="4" id="KW-1185">Reference proteome</keyword>